<dbReference type="RefSeq" id="WP_330797945.1">
    <property type="nucleotide sequence ID" value="NZ_JAZEWV010000021.1"/>
</dbReference>
<evidence type="ECO:0000256" key="6">
    <source>
        <dbReference type="RuleBase" id="RU004466"/>
    </source>
</evidence>
<name>A0ABU7PHR0_9ACTN</name>
<comment type="cofactor">
    <cofactor evidence="1">
        <name>Mg(2+)</name>
        <dbReference type="ChEBI" id="CHEBI:18420"/>
    </cofactor>
</comment>
<feature type="region of interest" description="Disordered" evidence="7">
    <location>
        <begin position="1"/>
        <end position="27"/>
    </location>
</feature>
<keyword evidence="3 6" id="KW-0808">Transferase</keyword>
<proteinExistence type="inferred from homology"/>
<reference evidence="8 9" key="1">
    <citation type="submission" date="2023-12" db="EMBL/GenBank/DDBJ databases">
        <title>Streptomyces sp. V4-01.</title>
        <authorList>
            <person name="Somphong A."/>
            <person name="Phongsopitanun W."/>
        </authorList>
    </citation>
    <scope>NUCLEOTIDE SEQUENCE [LARGE SCALE GENOMIC DNA]</scope>
    <source>
        <strain evidence="8 9">V4-01</strain>
    </source>
</reference>
<dbReference type="EMBL" id="JAZEWV010000021">
    <property type="protein sequence ID" value="MEE4544812.1"/>
    <property type="molecule type" value="Genomic_DNA"/>
</dbReference>
<evidence type="ECO:0000256" key="7">
    <source>
        <dbReference type="SAM" id="MobiDB-lite"/>
    </source>
</evidence>
<keyword evidence="5" id="KW-0460">Magnesium</keyword>
<keyword evidence="4" id="KW-0479">Metal-binding</keyword>
<sequence length="356" mass="37964">MTTGDHIAHSPPGHPAQTHPERGGDRREARVALLAELDACLTHGSGELAALHRHAVLPAGKLLRPLLVVDAALATGGPVHPVLPAAVAMELLHVGSLIHDDIIDGDIERRGRDSVHHRFGTHRAILGGDALFFRPFALVTQCRERGVPDERVVRAGRALAEAGEELCRGAMLELDQAGVPELSLEAYLRMAGLKTSPLFSGACRIGAILSGADRGEVAALDRYGHALGIAFQARDDLLPYDTEPPASGKPADSDLGNRRPTLPVILAHQRAAPDDRTLIEKLLADGARGADAQARMAEVVRRTGAPEAAREVLDEHVRRCHRALTVFDPGPGVAEMAAMANRLRRQASRPAGSVLR</sequence>
<dbReference type="InterPro" id="IPR033749">
    <property type="entry name" value="Polyprenyl_synt_CS"/>
</dbReference>
<dbReference type="InterPro" id="IPR008949">
    <property type="entry name" value="Isoprenoid_synthase_dom_sf"/>
</dbReference>
<evidence type="ECO:0000256" key="2">
    <source>
        <dbReference type="ARBA" id="ARBA00006706"/>
    </source>
</evidence>
<feature type="region of interest" description="Disordered" evidence="7">
    <location>
        <begin position="240"/>
        <end position="259"/>
    </location>
</feature>
<dbReference type="PROSITE" id="PS00723">
    <property type="entry name" value="POLYPRENYL_SYNTHASE_1"/>
    <property type="match status" value="1"/>
</dbReference>
<dbReference type="Proteomes" id="UP001344658">
    <property type="component" value="Unassembled WGS sequence"/>
</dbReference>
<dbReference type="SFLD" id="SFLDS00005">
    <property type="entry name" value="Isoprenoid_Synthase_Type_I"/>
    <property type="match status" value="1"/>
</dbReference>
<organism evidence="8 9">
    <name type="scientific">Actinacidiphila polyblastidii</name>
    <dbReference type="NCBI Taxonomy" id="3110430"/>
    <lineage>
        <taxon>Bacteria</taxon>
        <taxon>Bacillati</taxon>
        <taxon>Actinomycetota</taxon>
        <taxon>Actinomycetes</taxon>
        <taxon>Kitasatosporales</taxon>
        <taxon>Streptomycetaceae</taxon>
        <taxon>Actinacidiphila</taxon>
    </lineage>
</organism>
<comment type="similarity">
    <text evidence="2 6">Belongs to the FPP/GGPP synthase family.</text>
</comment>
<evidence type="ECO:0000256" key="5">
    <source>
        <dbReference type="ARBA" id="ARBA00022842"/>
    </source>
</evidence>
<evidence type="ECO:0000313" key="9">
    <source>
        <dbReference type="Proteomes" id="UP001344658"/>
    </source>
</evidence>
<protein>
    <submittedName>
        <fullName evidence="8">Polyprenyl synthetase family protein</fullName>
    </submittedName>
</protein>
<accession>A0ABU7PHR0</accession>
<evidence type="ECO:0000256" key="1">
    <source>
        <dbReference type="ARBA" id="ARBA00001946"/>
    </source>
</evidence>
<keyword evidence="9" id="KW-1185">Reference proteome</keyword>
<dbReference type="Gene3D" id="1.10.600.10">
    <property type="entry name" value="Farnesyl Diphosphate Synthase"/>
    <property type="match status" value="1"/>
</dbReference>
<dbReference type="PANTHER" id="PTHR12001">
    <property type="entry name" value="GERANYLGERANYL PYROPHOSPHATE SYNTHASE"/>
    <property type="match status" value="1"/>
</dbReference>
<comment type="caution">
    <text evidence="8">The sequence shown here is derived from an EMBL/GenBank/DDBJ whole genome shotgun (WGS) entry which is preliminary data.</text>
</comment>
<evidence type="ECO:0000256" key="3">
    <source>
        <dbReference type="ARBA" id="ARBA00022679"/>
    </source>
</evidence>
<dbReference type="CDD" id="cd00685">
    <property type="entry name" value="Trans_IPPS_HT"/>
    <property type="match status" value="1"/>
</dbReference>
<dbReference type="InterPro" id="IPR000092">
    <property type="entry name" value="Polyprenyl_synt"/>
</dbReference>
<dbReference type="SUPFAM" id="SSF48576">
    <property type="entry name" value="Terpenoid synthases"/>
    <property type="match status" value="1"/>
</dbReference>
<evidence type="ECO:0000256" key="4">
    <source>
        <dbReference type="ARBA" id="ARBA00022723"/>
    </source>
</evidence>
<dbReference type="Pfam" id="PF00348">
    <property type="entry name" value="polyprenyl_synt"/>
    <property type="match status" value="1"/>
</dbReference>
<dbReference type="PANTHER" id="PTHR12001:SF85">
    <property type="entry name" value="SHORT CHAIN ISOPRENYL DIPHOSPHATE SYNTHASE"/>
    <property type="match status" value="1"/>
</dbReference>
<evidence type="ECO:0000313" key="8">
    <source>
        <dbReference type="EMBL" id="MEE4544812.1"/>
    </source>
</evidence>
<gene>
    <name evidence="8" type="ORF">V2S66_22945</name>
</gene>